<reference evidence="2" key="1">
    <citation type="submission" date="2023-02" db="EMBL/GenBank/DDBJ databases">
        <title>Genome of toxic invasive species Heracleum sosnowskyi carries increased number of genes despite the absence of recent whole-genome duplications.</title>
        <authorList>
            <person name="Schelkunov M."/>
            <person name="Shtratnikova V."/>
            <person name="Makarenko M."/>
            <person name="Klepikova A."/>
            <person name="Omelchenko D."/>
            <person name="Novikova G."/>
            <person name="Obukhova E."/>
            <person name="Bogdanov V."/>
            <person name="Penin A."/>
            <person name="Logacheva M."/>
        </authorList>
    </citation>
    <scope>NUCLEOTIDE SEQUENCE</scope>
    <source>
        <strain evidence="2">Hsosn_3</strain>
        <tissue evidence="2">Leaf</tissue>
    </source>
</reference>
<evidence type="ECO:0000256" key="1">
    <source>
        <dbReference type="SAM" id="MobiDB-lite"/>
    </source>
</evidence>
<dbReference type="PANTHER" id="PTHR33264:SF6">
    <property type="entry name" value="OS01G0638800 PROTEIN"/>
    <property type="match status" value="1"/>
</dbReference>
<comment type="caution">
    <text evidence="2">The sequence shown here is derived from an EMBL/GenBank/DDBJ whole genome shotgun (WGS) entry which is preliminary data.</text>
</comment>
<feature type="compositionally biased region" description="Basic and acidic residues" evidence="1">
    <location>
        <begin position="10"/>
        <end position="24"/>
    </location>
</feature>
<name>A0AAD8JH38_9APIA</name>
<organism evidence="2 3">
    <name type="scientific">Heracleum sosnowskyi</name>
    <dbReference type="NCBI Taxonomy" id="360622"/>
    <lineage>
        <taxon>Eukaryota</taxon>
        <taxon>Viridiplantae</taxon>
        <taxon>Streptophyta</taxon>
        <taxon>Embryophyta</taxon>
        <taxon>Tracheophyta</taxon>
        <taxon>Spermatophyta</taxon>
        <taxon>Magnoliopsida</taxon>
        <taxon>eudicotyledons</taxon>
        <taxon>Gunneridae</taxon>
        <taxon>Pentapetalae</taxon>
        <taxon>asterids</taxon>
        <taxon>campanulids</taxon>
        <taxon>Apiales</taxon>
        <taxon>Apiaceae</taxon>
        <taxon>Apioideae</taxon>
        <taxon>apioid superclade</taxon>
        <taxon>Tordylieae</taxon>
        <taxon>Tordyliinae</taxon>
        <taxon>Heracleum</taxon>
    </lineage>
</organism>
<accession>A0AAD8JH38</accession>
<protein>
    <submittedName>
        <fullName evidence="2">NADH-dependent glutamate synthase 1</fullName>
    </submittedName>
</protein>
<evidence type="ECO:0000313" key="3">
    <source>
        <dbReference type="Proteomes" id="UP001237642"/>
    </source>
</evidence>
<sequence length="135" mass="15025">MEENPSKNPSKNEPRDPHAGEDGQPKCSGKSCTAGVIADCVALCCCPCALVNLLTLAFVKVPYMIGKKCLIKRKKKKEKKVNVLASQSSEEIEWAENERSGRIEEEKIWLELYQIGHLGFGRLSFTELQSLGKED</sequence>
<dbReference type="PANTHER" id="PTHR33264">
    <property type="entry name" value="EXPRESSED PROTEIN"/>
    <property type="match status" value="1"/>
</dbReference>
<dbReference type="EMBL" id="JAUIZM010000001">
    <property type="protein sequence ID" value="KAK1404435.1"/>
    <property type="molecule type" value="Genomic_DNA"/>
</dbReference>
<dbReference type="Proteomes" id="UP001237642">
    <property type="component" value="Unassembled WGS sequence"/>
</dbReference>
<keyword evidence="3" id="KW-1185">Reference proteome</keyword>
<gene>
    <name evidence="2" type="ORF">POM88_004040</name>
</gene>
<dbReference type="AlphaFoldDB" id="A0AAD8JH38"/>
<feature type="region of interest" description="Disordered" evidence="1">
    <location>
        <begin position="1"/>
        <end position="26"/>
    </location>
</feature>
<evidence type="ECO:0000313" key="2">
    <source>
        <dbReference type="EMBL" id="KAK1404435.1"/>
    </source>
</evidence>
<reference evidence="2" key="2">
    <citation type="submission" date="2023-05" db="EMBL/GenBank/DDBJ databases">
        <authorList>
            <person name="Schelkunov M.I."/>
        </authorList>
    </citation>
    <scope>NUCLEOTIDE SEQUENCE</scope>
    <source>
        <strain evidence="2">Hsosn_3</strain>
        <tissue evidence="2">Leaf</tissue>
    </source>
</reference>
<proteinExistence type="predicted"/>